<feature type="transmembrane region" description="Helical" evidence="1">
    <location>
        <begin position="42"/>
        <end position="64"/>
    </location>
</feature>
<feature type="transmembrane region" description="Helical" evidence="1">
    <location>
        <begin position="240"/>
        <end position="257"/>
    </location>
</feature>
<keyword evidence="1" id="KW-1133">Transmembrane helix</keyword>
<organism evidence="2 3">
    <name type="scientific">Nitrosotalea sinensis</name>
    <dbReference type="NCBI Taxonomy" id="1499975"/>
    <lineage>
        <taxon>Archaea</taxon>
        <taxon>Nitrososphaerota</taxon>
        <taxon>Nitrososphaeria</taxon>
        <taxon>Nitrosotaleales</taxon>
        <taxon>Nitrosotaleaceae</taxon>
        <taxon>Nitrosotalea</taxon>
    </lineage>
</organism>
<proteinExistence type="predicted"/>
<dbReference type="EMBL" id="FRFC01000004">
    <property type="protein sequence ID" value="SHO46294.1"/>
    <property type="molecule type" value="Genomic_DNA"/>
</dbReference>
<dbReference type="Proteomes" id="UP000232412">
    <property type="component" value="Unassembled WGS sequence"/>
</dbReference>
<evidence type="ECO:0000313" key="3">
    <source>
        <dbReference type="Proteomes" id="UP000232412"/>
    </source>
</evidence>
<evidence type="ECO:0000256" key="1">
    <source>
        <dbReference type="SAM" id="Phobius"/>
    </source>
</evidence>
<reference evidence="3" key="1">
    <citation type="submission" date="2016-12" db="EMBL/GenBank/DDBJ databases">
        <authorList>
            <person name="Herbold C."/>
        </authorList>
    </citation>
    <scope>NUCLEOTIDE SEQUENCE [LARGE SCALE GENOMIC DNA]</scope>
</reference>
<gene>
    <name evidence="2" type="ORF">NSIN_30053</name>
</gene>
<feature type="transmembrane region" description="Helical" evidence="1">
    <location>
        <begin position="176"/>
        <end position="199"/>
    </location>
</feature>
<feature type="transmembrane region" description="Helical" evidence="1">
    <location>
        <begin position="76"/>
        <end position="96"/>
    </location>
</feature>
<protein>
    <submittedName>
        <fullName evidence="2">Uncharacterized protein</fullName>
    </submittedName>
</protein>
<keyword evidence="1" id="KW-0472">Membrane</keyword>
<dbReference type="AlphaFoldDB" id="A0A2H1EII2"/>
<name>A0A2H1EII2_9ARCH</name>
<keyword evidence="3" id="KW-1185">Reference proteome</keyword>
<evidence type="ECO:0000313" key="2">
    <source>
        <dbReference type="EMBL" id="SHO46294.1"/>
    </source>
</evidence>
<sequence>MSESIPIKITRIDYRVIALIFGIFVGMLIYDYKYEDYVNNNFTLADVVIILAPLAGGIMSVFVARRYWSSAILGKTYLALGIGLLFYFIANVLYEYISDFVAPPPAAAPFPSIADAFWVTMYPFLYYHLVVNITHFKKTLNRRHVIWMAVIIGVTTGTFLYTSLSQKPPLDFAYFLGLYYVVVDAGLLALAILGAMVFRSSILGKVWLLLVIGFLIYSFADYWYYDYLTLFPDQYSDSHPVNMVWVLAFMIMTYALYKHKKTL</sequence>
<dbReference type="OrthoDB" id="11507at2157"/>
<feature type="transmembrane region" description="Helical" evidence="1">
    <location>
        <begin position="145"/>
        <end position="164"/>
    </location>
</feature>
<keyword evidence="1" id="KW-0812">Transmembrane</keyword>
<feature type="transmembrane region" description="Helical" evidence="1">
    <location>
        <begin position="116"/>
        <end position="133"/>
    </location>
</feature>
<accession>A0A2H1EII2</accession>
<feature type="transmembrane region" description="Helical" evidence="1">
    <location>
        <begin position="206"/>
        <end position="225"/>
    </location>
</feature>
<feature type="transmembrane region" description="Helical" evidence="1">
    <location>
        <begin position="12"/>
        <end position="30"/>
    </location>
</feature>
<dbReference type="RefSeq" id="WP_101010200.1">
    <property type="nucleotide sequence ID" value="NZ_FRFC01000004.1"/>
</dbReference>